<evidence type="ECO:0000313" key="3">
    <source>
        <dbReference type="EMBL" id="KGN42263.1"/>
    </source>
</evidence>
<dbReference type="InterPro" id="IPR012349">
    <property type="entry name" value="Split_barrel_FMN-bd"/>
</dbReference>
<dbReference type="GO" id="GO:0005829">
    <property type="term" value="C:cytosol"/>
    <property type="evidence" value="ECO:0007669"/>
    <property type="project" value="TreeGrafter"/>
</dbReference>
<name>A0A0A0JYJ5_9MICO</name>
<dbReference type="Proteomes" id="UP000030013">
    <property type="component" value="Unassembled WGS sequence"/>
</dbReference>
<dbReference type="PANTHER" id="PTHR35176:SF11">
    <property type="entry name" value="PYRIDOXAMINE 5'-PHOSPHATE OXIDASE FAMILY PROTEIN"/>
    <property type="match status" value="1"/>
</dbReference>
<dbReference type="SUPFAM" id="SSF50475">
    <property type="entry name" value="FMN-binding split barrel"/>
    <property type="match status" value="1"/>
</dbReference>
<proteinExistence type="predicted"/>
<dbReference type="InterPro" id="IPR011576">
    <property type="entry name" value="Pyridox_Oxase_N"/>
</dbReference>
<dbReference type="Gene3D" id="2.30.110.10">
    <property type="entry name" value="Electron Transport, Fmn-binding Protein, Chain A"/>
    <property type="match status" value="1"/>
</dbReference>
<keyword evidence="4" id="KW-1185">Reference proteome</keyword>
<feature type="domain" description="Pyridoxamine 5'-phosphate oxidase N-terminal" evidence="2">
    <location>
        <begin position="13"/>
        <end position="115"/>
    </location>
</feature>
<dbReference type="EMBL" id="AVPL01000006">
    <property type="protein sequence ID" value="KGN42263.1"/>
    <property type="molecule type" value="Genomic_DNA"/>
</dbReference>
<organism evidence="3 4">
    <name type="scientific">Knoellia aerolata DSM 18566</name>
    <dbReference type="NCBI Taxonomy" id="1385519"/>
    <lineage>
        <taxon>Bacteria</taxon>
        <taxon>Bacillati</taxon>
        <taxon>Actinomycetota</taxon>
        <taxon>Actinomycetes</taxon>
        <taxon>Micrococcales</taxon>
        <taxon>Intrasporangiaceae</taxon>
        <taxon>Knoellia</taxon>
    </lineage>
</organism>
<comment type="caution">
    <text evidence="3">The sequence shown here is derived from an EMBL/GenBank/DDBJ whole genome shotgun (WGS) entry which is preliminary data.</text>
</comment>
<evidence type="ECO:0000259" key="2">
    <source>
        <dbReference type="Pfam" id="PF01243"/>
    </source>
</evidence>
<dbReference type="InterPro" id="IPR052019">
    <property type="entry name" value="F420H2_bilvrd_red/Heme_oxyg"/>
</dbReference>
<keyword evidence="1" id="KW-0560">Oxidoreductase</keyword>
<protein>
    <submittedName>
        <fullName evidence="3">F420-dependent oxidoreductase</fullName>
    </submittedName>
</protein>
<gene>
    <name evidence="3" type="ORF">N801_00405</name>
</gene>
<dbReference type="Pfam" id="PF01243">
    <property type="entry name" value="PNPOx_N"/>
    <property type="match status" value="1"/>
</dbReference>
<reference evidence="3 4" key="1">
    <citation type="submission" date="2013-08" db="EMBL/GenBank/DDBJ databases">
        <title>The genome sequence of Knoellia aerolata.</title>
        <authorList>
            <person name="Zhu W."/>
            <person name="Wang G."/>
        </authorList>
    </citation>
    <scope>NUCLEOTIDE SEQUENCE [LARGE SCALE GENOMIC DNA]</scope>
    <source>
        <strain evidence="3 4">DSM 18566</strain>
    </source>
</reference>
<dbReference type="STRING" id="1385519.N801_00405"/>
<dbReference type="GO" id="GO:0070967">
    <property type="term" value="F:coenzyme F420 binding"/>
    <property type="evidence" value="ECO:0007669"/>
    <property type="project" value="TreeGrafter"/>
</dbReference>
<dbReference type="RefSeq" id="WP_052112582.1">
    <property type="nucleotide sequence ID" value="NZ_AVPL01000006.1"/>
</dbReference>
<dbReference type="OrthoDB" id="5738083at2"/>
<accession>A0A0A0JYJ5</accession>
<sequence length="155" mass="16480">MTTATSAASAASAATLGAEDFVLLTTFRRGGEGVPTPVWISRLADEARVGFYTTMGTGKTKRLRHTPRVTLQPCSRTGTPTPGTEPVEATAQMVQSGRDFDEVQGAIRAKYGWQCALFAVVGGLATRSKGLTYRDTVVLITPTPRSSAREEARDG</sequence>
<dbReference type="eggNOG" id="COG3871">
    <property type="taxonomic scope" value="Bacteria"/>
</dbReference>
<evidence type="ECO:0000313" key="4">
    <source>
        <dbReference type="Proteomes" id="UP000030013"/>
    </source>
</evidence>
<evidence type="ECO:0000256" key="1">
    <source>
        <dbReference type="ARBA" id="ARBA00023002"/>
    </source>
</evidence>
<dbReference type="AlphaFoldDB" id="A0A0A0JYJ5"/>
<dbReference type="InterPro" id="IPR019965">
    <property type="entry name" value="PPOX_F420-dep_Rv2061_put"/>
</dbReference>
<dbReference type="NCBIfam" id="TIGR03666">
    <property type="entry name" value="Rv2061_F420"/>
    <property type="match status" value="1"/>
</dbReference>
<dbReference type="GO" id="GO:0016627">
    <property type="term" value="F:oxidoreductase activity, acting on the CH-CH group of donors"/>
    <property type="evidence" value="ECO:0007669"/>
    <property type="project" value="TreeGrafter"/>
</dbReference>
<dbReference type="PANTHER" id="PTHR35176">
    <property type="entry name" value="HEME OXYGENASE HI_0854-RELATED"/>
    <property type="match status" value="1"/>
</dbReference>